<gene>
    <name evidence="1" type="ORF">Tci_026512</name>
</gene>
<protein>
    <submittedName>
        <fullName evidence="1">Uncharacterized protein</fullName>
    </submittedName>
</protein>
<reference evidence="1" key="1">
    <citation type="journal article" date="2019" name="Sci. Rep.">
        <title>Draft genome of Tanacetum cinerariifolium, the natural source of mosquito coil.</title>
        <authorList>
            <person name="Yamashiro T."/>
            <person name="Shiraishi A."/>
            <person name="Satake H."/>
            <person name="Nakayama K."/>
        </authorList>
    </citation>
    <scope>NUCLEOTIDE SEQUENCE</scope>
</reference>
<comment type="caution">
    <text evidence="1">The sequence shown here is derived from an EMBL/GenBank/DDBJ whole genome shotgun (WGS) entry which is preliminary data.</text>
</comment>
<dbReference type="EMBL" id="BKCJ010003346">
    <property type="protein sequence ID" value="GEU54534.1"/>
    <property type="molecule type" value="Genomic_DNA"/>
</dbReference>
<dbReference type="AlphaFoldDB" id="A0A6L2L2Z9"/>
<proteinExistence type="predicted"/>
<sequence length="201" mass="23893">MKGIMIEEYLAMEEKKIAKQSTNSSFEKLCGGLDVYEPLLCYDENERIYAEAVILINNRLVRLINMTVEKWLELKFGDNKKVDNEVKESVVSTWLIRSYKKQFEEYMEVKKDDEEVPTYDELSDLEEENLRLEDGDLKDEALKENPSWKDHVDMRTEKERTFALDKEWFDDHEPMNDDDDIGDLDEYLISNDAPYYVDEEE</sequence>
<evidence type="ECO:0000313" key="1">
    <source>
        <dbReference type="EMBL" id="GEU54534.1"/>
    </source>
</evidence>
<organism evidence="1">
    <name type="scientific">Tanacetum cinerariifolium</name>
    <name type="common">Dalmatian daisy</name>
    <name type="synonym">Chrysanthemum cinerariifolium</name>
    <dbReference type="NCBI Taxonomy" id="118510"/>
    <lineage>
        <taxon>Eukaryota</taxon>
        <taxon>Viridiplantae</taxon>
        <taxon>Streptophyta</taxon>
        <taxon>Embryophyta</taxon>
        <taxon>Tracheophyta</taxon>
        <taxon>Spermatophyta</taxon>
        <taxon>Magnoliopsida</taxon>
        <taxon>eudicotyledons</taxon>
        <taxon>Gunneridae</taxon>
        <taxon>Pentapetalae</taxon>
        <taxon>asterids</taxon>
        <taxon>campanulids</taxon>
        <taxon>Asterales</taxon>
        <taxon>Asteraceae</taxon>
        <taxon>Asteroideae</taxon>
        <taxon>Anthemideae</taxon>
        <taxon>Anthemidinae</taxon>
        <taxon>Tanacetum</taxon>
    </lineage>
</organism>
<name>A0A6L2L2Z9_TANCI</name>
<accession>A0A6L2L2Z9</accession>